<dbReference type="InterPro" id="IPR003838">
    <property type="entry name" value="ABC3_permease_C"/>
</dbReference>
<dbReference type="Pfam" id="PF02687">
    <property type="entry name" value="FtsX"/>
    <property type="match status" value="2"/>
</dbReference>
<keyword evidence="5 6" id="KW-0472">Membrane</keyword>
<comment type="caution">
    <text evidence="8">The sequence shown here is derived from an EMBL/GenBank/DDBJ whole genome shotgun (WGS) entry which is preliminary data.</text>
</comment>
<feature type="transmembrane region" description="Helical" evidence="6">
    <location>
        <begin position="299"/>
        <end position="320"/>
    </location>
</feature>
<feature type="transmembrane region" description="Helical" evidence="6">
    <location>
        <begin position="237"/>
        <end position="262"/>
    </location>
</feature>
<feature type="domain" description="ABC3 transporter permease C-terminal" evidence="7">
    <location>
        <begin position="62"/>
        <end position="170"/>
    </location>
</feature>
<proteinExistence type="inferred from homology"/>
<evidence type="ECO:0000313" key="8">
    <source>
        <dbReference type="EMBL" id="RST93052.1"/>
    </source>
</evidence>
<keyword evidence="2 6" id="KW-1003">Cell membrane</keyword>
<feature type="transmembrane region" description="Helical" evidence="6">
    <location>
        <begin position="629"/>
        <end position="654"/>
    </location>
</feature>
<evidence type="ECO:0000256" key="5">
    <source>
        <dbReference type="ARBA" id="ARBA00023136"/>
    </source>
</evidence>
<evidence type="ECO:0000256" key="4">
    <source>
        <dbReference type="ARBA" id="ARBA00022989"/>
    </source>
</evidence>
<dbReference type="GO" id="GO:0055085">
    <property type="term" value="P:transmembrane transport"/>
    <property type="evidence" value="ECO:0007669"/>
    <property type="project" value="UniProtKB-UniRule"/>
</dbReference>
<evidence type="ECO:0000313" key="9">
    <source>
        <dbReference type="Proteomes" id="UP000287239"/>
    </source>
</evidence>
<comment type="similarity">
    <text evidence="6">Belongs to the ABC-4 integral membrane protein family.</text>
</comment>
<comment type="subcellular location">
    <subcellularLocation>
        <location evidence="1 6">Cell membrane</location>
        <topology evidence="1 6">Multi-pass membrane protein</topology>
    </subcellularLocation>
</comment>
<gene>
    <name evidence="8" type="ORF">CBF35_12315</name>
</gene>
<feature type="transmembrane region" description="Helical" evidence="6">
    <location>
        <begin position="60"/>
        <end position="80"/>
    </location>
</feature>
<feature type="transmembrane region" description="Helical" evidence="6">
    <location>
        <begin position="660"/>
        <end position="679"/>
    </location>
</feature>
<evidence type="ECO:0000256" key="1">
    <source>
        <dbReference type="ARBA" id="ARBA00004651"/>
    </source>
</evidence>
<feature type="transmembrane region" description="Helical" evidence="6">
    <location>
        <begin position="101"/>
        <end position="127"/>
    </location>
</feature>
<feature type="transmembrane region" description="Helical" evidence="6">
    <location>
        <begin position="197"/>
        <end position="217"/>
    </location>
</feature>
<accession>A0A429ZH58</accession>
<dbReference type="GO" id="GO:0005886">
    <property type="term" value="C:plasma membrane"/>
    <property type="evidence" value="ECO:0007669"/>
    <property type="project" value="UniProtKB-SubCell"/>
</dbReference>
<dbReference type="AlphaFoldDB" id="A0A429ZH58"/>
<feature type="transmembrane region" description="Helical" evidence="6">
    <location>
        <begin position="572"/>
        <end position="594"/>
    </location>
</feature>
<keyword evidence="6" id="KW-0813">Transport</keyword>
<sequence>MNLAELAVKNMRTQYQNFVMYFISMAFGVMVFYSFVAMSYNQALLERMAVSLNLSSSLKAGSTMIIIFIFVFMYTANNFFMQRRKKEIGLYNLLGMRKRQIGLLFFMENILIGLLALVVGIIAGVIFSKLFSMLLVKAMFLTVDSDFSISWRAIRDTAWMFLLILALVSFRSGHLVYRYKLVDLFRGNSSQPKEARVTLWTWLMGLSGLGLLSYGYYLATHFLDFILKLNQQLQTDLGLIIGAMLLLLYCISGTYLFFWGFLQIAVKGLQMVKCYYYRDINMVSTGSLRYHFKKNGTTLATIAVLSGTAIAAIGGATNVYNFGMANVNAEIPTDYIVTKESLPAVKNVISQSKNHRLTAETEVSFGVIGGYFEREGFGESQTYVGGVNILKISDYQKLTKISPLLPQLVLKKLSEVAVLEQSMANGEVVKRLTVKNLKFSGSTKKFISINNDVDALGGSFSTRYHLPTIVIQDELFKELSPAVVYQLSYLSITNGEDSQGLYEQLMREVPQKNYQITTEYTLKADQLSGKMTPEVLLSEGNEEAIQEGVTVSRQSLMARYPTLSASRVELGLLVYIAIFLGVVFLIATGSIVMLKQLSEAEAEKERYQTLRKIGVSREQIKRSVYRQNLFVFLAPLVIAYFHAKYALVTMSFLLASHDTLLTWFARGMLLLIYLGFYIGTAKTYNRLVNE</sequence>
<dbReference type="InterPro" id="IPR027022">
    <property type="entry name" value="ABC_permease_BceB-typ"/>
</dbReference>
<protein>
    <recommendedName>
        <fullName evidence="7">ABC3 transporter permease C-terminal domain-containing protein</fullName>
    </recommendedName>
</protein>
<evidence type="ECO:0000256" key="2">
    <source>
        <dbReference type="ARBA" id="ARBA00022475"/>
    </source>
</evidence>
<evidence type="ECO:0000256" key="3">
    <source>
        <dbReference type="ARBA" id="ARBA00022692"/>
    </source>
</evidence>
<name>A0A429ZH58_9ENTE</name>
<evidence type="ECO:0000256" key="6">
    <source>
        <dbReference type="PIRNR" id="PIRNR018968"/>
    </source>
</evidence>
<dbReference type="GeneID" id="98569125"/>
<keyword evidence="3 6" id="KW-0812">Transmembrane</keyword>
<dbReference type="PANTHER" id="PTHR46795:SF3">
    <property type="entry name" value="ABC TRANSPORTER PERMEASE"/>
    <property type="match status" value="1"/>
</dbReference>
<feature type="transmembrane region" description="Helical" evidence="6">
    <location>
        <begin position="18"/>
        <end position="40"/>
    </location>
</feature>
<feature type="transmembrane region" description="Helical" evidence="6">
    <location>
        <begin position="158"/>
        <end position="177"/>
    </location>
</feature>
<keyword evidence="9" id="KW-1185">Reference proteome</keyword>
<feature type="domain" description="ABC3 transporter permease C-terminal" evidence="7">
    <location>
        <begin position="578"/>
        <end position="677"/>
    </location>
</feature>
<dbReference type="PANTHER" id="PTHR46795">
    <property type="entry name" value="ABC TRANSPORTER PERMEASE-RELATED-RELATED"/>
    <property type="match status" value="1"/>
</dbReference>
<dbReference type="RefSeq" id="WP_126781543.1">
    <property type="nucleotide sequence ID" value="NZ_CAUQJP010000006.1"/>
</dbReference>
<dbReference type="OrthoDB" id="1705903at2"/>
<keyword evidence="4 6" id="KW-1133">Transmembrane helix</keyword>
<dbReference type="Proteomes" id="UP000287239">
    <property type="component" value="Unassembled WGS sequence"/>
</dbReference>
<dbReference type="PIRSF" id="PIRSF018968">
    <property type="entry name" value="ABC_permease_BceB"/>
    <property type="match status" value="1"/>
</dbReference>
<evidence type="ECO:0000259" key="7">
    <source>
        <dbReference type="Pfam" id="PF02687"/>
    </source>
</evidence>
<organism evidence="8 9">
    <name type="scientific">Vagococcus salmoninarum</name>
    <dbReference type="NCBI Taxonomy" id="2739"/>
    <lineage>
        <taxon>Bacteria</taxon>
        <taxon>Bacillati</taxon>
        <taxon>Bacillota</taxon>
        <taxon>Bacilli</taxon>
        <taxon>Lactobacillales</taxon>
        <taxon>Enterococcaceae</taxon>
        <taxon>Vagococcus</taxon>
    </lineage>
</organism>
<dbReference type="InterPro" id="IPR052536">
    <property type="entry name" value="ABC-4_Integral_Memb_Prot"/>
</dbReference>
<dbReference type="EMBL" id="NGJU01000020">
    <property type="protein sequence ID" value="RST93052.1"/>
    <property type="molecule type" value="Genomic_DNA"/>
</dbReference>
<reference evidence="8 9" key="1">
    <citation type="submission" date="2017-05" db="EMBL/GenBank/DDBJ databases">
        <title>Vagococcus spp. assemblies.</title>
        <authorList>
            <person name="Gulvik C.A."/>
        </authorList>
    </citation>
    <scope>NUCLEOTIDE SEQUENCE [LARGE SCALE GENOMIC DNA]</scope>
    <source>
        <strain evidence="8 9">NCFB 2777</strain>
    </source>
</reference>